<reference evidence="3 4" key="1">
    <citation type="journal article" date="2019" name="Int. J. Syst. Evol. Microbiol.">
        <title>The Global Catalogue of Microorganisms (GCM) 10K type strain sequencing project: providing services to taxonomists for standard genome sequencing and annotation.</title>
        <authorList>
            <consortium name="The Broad Institute Genomics Platform"/>
            <consortium name="The Broad Institute Genome Sequencing Center for Infectious Disease"/>
            <person name="Wu L."/>
            <person name="Ma J."/>
        </authorList>
    </citation>
    <scope>NUCLEOTIDE SEQUENCE [LARGE SCALE GENOMIC DNA]</scope>
    <source>
        <strain evidence="3 4">JCM 12774</strain>
    </source>
</reference>
<feature type="chain" id="PRO_5047317357" evidence="1">
    <location>
        <begin position="26"/>
        <end position="366"/>
    </location>
</feature>
<dbReference type="InterPro" id="IPR024301">
    <property type="entry name" value="Amidase_6"/>
</dbReference>
<gene>
    <name evidence="3" type="ORF">GCM10008933_10340</name>
</gene>
<protein>
    <submittedName>
        <fullName evidence="3">Amidase domain-containing protein</fullName>
    </submittedName>
</protein>
<dbReference type="PANTHER" id="PTHR40032">
    <property type="entry name" value="EXPORTED PROTEIN-RELATED"/>
    <property type="match status" value="1"/>
</dbReference>
<name>A0ABN0Y2N6_9BACL</name>
<dbReference type="PANTHER" id="PTHR40032:SF1">
    <property type="entry name" value="EXPORTED PROTEIN"/>
    <property type="match status" value="1"/>
</dbReference>
<dbReference type="RefSeq" id="WP_343858299.1">
    <property type="nucleotide sequence ID" value="NZ_BAAACX010000006.1"/>
</dbReference>
<dbReference type="Proteomes" id="UP001500340">
    <property type="component" value="Unassembled WGS sequence"/>
</dbReference>
<evidence type="ECO:0000259" key="2">
    <source>
        <dbReference type="Pfam" id="PF12671"/>
    </source>
</evidence>
<proteinExistence type="predicted"/>
<dbReference type="Pfam" id="PF12671">
    <property type="entry name" value="Amidase_6"/>
    <property type="match status" value="1"/>
</dbReference>
<evidence type="ECO:0000313" key="3">
    <source>
        <dbReference type="EMBL" id="GAA0381111.1"/>
    </source>
</evidence>
<feature type="signal peptide" evidence="1">
    <location>
        <begin position="1"/>
        <end position="25"/>
    </location>
</feature>
<sequence length="366" mass="41890">MQKWTAVMLLSCILMMFGPHNSVKAATKTDEKEIKQILDNLFTNKSDYLADRDNKLAEFYDNKHSLSRRAYKMEVDRKLYLHTWAKKRNMKIVNSQSKIRVTRVRIGENVAVVSLGHSQKISYSYNNHPSSAQWFGLGTWHAITLKKIGDRWIVWKEWYLDPLEENPSLIPSGFPVHSPNREVAQDGKKYRRKAAVAYADKYAGLAWGAGNNGKYNRKYKSYNNHGGDCTNFVSQALGDPKEGGGLPMREGWRYHYPNGGSRTWVQTDALKNFILNSGYGRVITTDFFPELMKQTDAQPYGAIGKLKEGDLIAHVLKNDVDHFSIVTGFDDHGYPLVNSHTADRFRAPFDLGWDKTTKYILIQIRD</sequence>
<feature type="domain" description="Putative amidase" evidence="2">
    <location>
        <begin position="189"/>
        <end position="358"/>
    </location>
</feature>
<organism evidence="3 4">
    <name type="scientific">Paenibacillus motobuensis</name>
    <dbReference type="NCBI Taxonomy" id="295324"/>
    <lineage>
        <taxon>Bacteria</taxon>
        <taxon>Bacillati</taxon>
        <taxon>Bacillota</taxon>
        <taxon>Bacilli</taxon>
        <taxon>Bacillales</taxon>
        <taxon>Paenibacillaceae</taxon>
        <taxon>Paenibacillus</taxon>
    </lineage>
</organism>
<comment type="caution">
    <text evidence="3">The sequence shown here is derived from an EMBL/GenBank/DDBJ whole genome shotgun (WGS) entry which is preliminary data.</text>
</comment>
<dbReference type="EMBL" id="BAAACX010000006">
    <property type="protein sequence ID" value="GAA0381111.1"/>
    <property type="molecule type" value="Genomic_DNA"/>
</dbReference>
<keyword evidence="4" id="KW-1185">Reference proteome</keyword>
<accession>A0ABN0Y2N6</accession>
<keyword evidence="1" id="KW-0732">Signal</keyword>
<evidence type="ECO:0000256" key="1">
    <source>
        <dbReference type="SAM" id="SignalP"/>
    </source>
</evidence>
<evidence type="ECO:0000313" key="4">
    <source>
        <dbReference type="Proteomes" id="UP001500340"/>
    </source>
</evidence>